<feature type="compositionally biased region" description="Low complexity" evidence="2">
    <location>
        <begin position="117"/>
        <end position="133"/>
    </location>
</feature>
<organism evidence="3 4">
    <name type="scientific">Marasmius tenuissimus</name>
    <dbReference type="NCBI Taxonomy" id="585030"/>
    <lineage>
        <taxon>Eukaryota</taxon>
        <taxon>Fungi</taxon>
        <taxon>Dikarya</taxon>
        <taxon>Basidiomycota</taxon>
        <taxon>Agaricomycotina</taxon>
        <taxon>Agaricomycetes</taxon>
        <taxon>Agaricomycetidae</taxon>
        <taxon>Agaricales</taxon>
        <taxon>Marasmiineae</taxon>
        <taxon>Marasmiaceae</taxon>
        <taxon>Marasmius</taxon>
    </lineage>
</organism>
<name>A0ABR3A3E3_9AGAR</name>
<keyword evidence="4" id="KW-1185">Reference proteome</keyword>
<dbReference type="Gene3D" id="1.20.1280.50">
    <property type="match status" value="1"/>
</dbReference>
<keyword evidence="1" id="KW-0175">Coiled coil</keyword>
<evidence type="ECO:0000313" key="4">
    <source>
        <dbReference type="Proteomes" id="UP001437256"/>
    </source>
</evidence>
<dbReference type="Proteomes" id="UP001437256">
    <property type="component" value="Unassembled WGS sequence"/>
</dbReference>
<proteinExistence type="predicted"/>
<reference evidence="3 4" key="1">
    <citation type="submission" date="2024-05" db="EMBL/GenBank/DDBJ databases">
        <title>A draft genome resource for the thread blight pathogen Marasmius tenuissimus strain MS-2.</title>
        <authorList>
            <person name="Yulfo-Soto G.E."/>
            <person name="Baruah I.K."/>
            <person name="Amoako-Attah I."/>
            <person name="Bukari Y."/>
            <person name="Meinhardt L.W."/>
            <person name="Bailey B.A."/>
            <person name="Cohen S.P."/>
        </authorList>
    </citation>
    <scope>NUCLEOTIDE SEQUENCE [LARGE SCALE GENOMIC DNA]</scope>
    <source>
        <strain evidence="3 4">MS-2</strain>
    </source>
</reference>
<evidence type="ECO:0000256" key="2">
    <source>
        <dbReference type="SAM" id="MobiDB-lite"/>
    </source>
</evidence>
<dbReference type="Gene3D" id="3.80.10.10">
    <property type="entry name" value="Ribonuclease Inhibitor"/>
    <property type="match status" value="1"/>
</dbReference>
<evidence type="ECO:0000313" key="3">
    <source>
        <dbReference type="EMBL" id="KAL0067894.1"/>
    </source>
</evidence>
<dbReference type="InterPro" id="IPR032675">
    <property type="entry name" value="LRR_dom_sf"/>
</dbReference>
<feature type="coiled-coil region" evidence="1">
    <location>
        <begin position="21"/>
        <end position="94"/>
    </location>
</feature>
<evidence type="ECO:0000256" key="1">
    <source>
        <dbReference type="SAM" id="Coils"/>
    </source>
</evidence>
<comment type="caution">
    <text evidence="3">The sequence shown here is derived from an EMBL/GenBank/DDBJ whole genome shotgun (WGS) entry which is preliminary data.</text>
</comment>
<sequence>MDFPASLSLVGLDPFLSEDDATILRQMLEKDEKLMESLDEEIAQVQATLASLTAKRNTVLQRVTQHTAPSEAELQAIRANISEGEQRLHSLEVEIGTARTHLDSLTEQKQRDAQPAGSLESSSSGSPRITISSDDSIDRHKGIVKVLENERDHIISTLARYNALISPIRLLPLEVMSQIFLLCLSDSPFVPPSPSDAPLILTQVCRSWRDIALSTPGLWASIAITVHKTHCEPPASVIETWLQRSKLHPISFAIDERLQLEDFTANKDLITGATIMEKFLPAYNRWKRVCLTHSDWRINEMGIADIRVDRGPPPLLEALYMSREYWLGNVRDPLRMLLAAPKLKSVHWRGIIAGYLSPAEIIPVERLSEVKMDNLLTMEQFYSILSSGSNLVKCNFTVFLAGAEDSTQEWTLPQLRELDIVADRADGRLFNVITTPAMGDLSIRRIDGPPSVFQLIGERFWGQASFLSFLSRSICSLHTLELADTDITPNELLEVLGLVSGTLKSLSLSNDHSEHNCVNDEVLLLLMLPATPSETQPGLCPNLTYLKLWGCMTTQDGQISRTLESRWDAKGDGKSLDMVMIKFSHDDRHPIDIARFREMNERRRGITWIRNRP</sequence>
<protein>
    <recommendedName>
        <fullName evidence="5">F-box domain-containing protein</fullName>
    </recommendedName>
</protein>
<accession>A0ABR3A3E3</accession>
<gene>
    <name evidence="3" type="ORF">AAF712_005062</name>
</gene>
<evidence type="ECO:0008006" key="5">
    <source>
        <dbReference type="Google" id="ProtNLM"/>
    </source>
</evidence>
<feature type="region of interest" description="Disordered" evidence="2">
    <location>
        <begin position="105"/>
        <end position="134"/>
    </location>
</feature>
<dbReference type="EMBL" id="JBBXMP010000022">
    <property type="protein sequence ID" value="KAL0067894.1"/>
    <property type="molecule type" value="Genomic_DNA"/>
</dbReference>